<proteinExistence type="predicted"/>
<dbReference type="RefSeq" id="WP_025400382.1">
    <property type="nucleotide sequence ID" value="NZ_CP005692.1"/>
</dbReference>
<evidence type="ECO:0000256" key="4">
    <source>
        <dbReference type="ARBA" id="ARBA00023136"/>
    </source>
</evidence>
<keyword evidence="9" id="KW-0614">Plasmid</keyword>
<keyword evidence="3" id="KW-0732">Signal</keyword>
<dbReference type="Pfam" id="PF00921">
    <property type="entry name" value="Lipoprotein_2"/>
    <property type="match status" value="1"/>
</dbReference>
<protein>
    <recommendedName>
        <fullName evidence="8">Variable large protein</fullName>
    </recommendedName>
</protein>
<sequence>MQEGIARLEAAAIVSAVIEKEILAAIVESSRTDAAGTISSNVYNTTSTLKFERGGLLHLN</sequence>
<keyword evidence="4 8" id="KW-0472">Membrane</keyword>
<evidence type="ECO:0000256" key="3">
    <source>
        <dbReference type="ARBA" id="ARBA00022729"/>
    </source>
</evidence>
<reference evidence="9" key="1">
    <citation type="submission" date="2013-04" db="EMBL/GenBank/DDBJ databases">
        <title>Comparative Genomics of Relapsing Fever Spirochetes.</title>
        <authorList>
            <person name="Schwan T.G."/>
            <person name="Raffel S.J."/>
            <person name="Porcella S.F."/>
            <person name="Martens C.A."/>
            <person name="Bruno D.P."/>
            <person name="Ricklefs S.M."/>
            <person name="Barbian K.B."/>
        </authorList>
    </citation>
    <scope>NUCLEOTIDE SEQUENCE</scope>
    <source>
        <strain evidence="9">MTW</strain>
        <plasmid evidence="9">unnamed</plasmid>
    </source>
</reference>
<organism evidence="9">
    <name type="scientific">Borrelia hermsii MTW</name>
    <dbReference type="NCBI Taxonomy" id="1313291"/>
    <lineage>
        <taxon>Bacteria</taxon>
        <taxon>Pseudomonadati</taxon>
        <taxon>Spirochaetota</taxon>
        <taxon>Spirochaetia</taxon>
        <taxon>Spirochaetales</taxon>
        <taxon>Borreliaceae</taxon>
        <taxon>Borrelia</taxon>
    </lineage>
</organism>
<name>W5T6S4_BORHE</name>
<dbReference type="GO" id="GO:0009279">
    <property type="term" value="C:cell outer membrane"/>
    <property type="evidence" value="ECO:0007669"/>
    <property type="project" value="UniProtKB-SubCell"/>
</dbReference>
<gene>
    <name evidence="9" type="ORF">BHW_0123800</name>
</gene>
<comment type="function">
    <text evidence="1 8">The Vlp and Vsp proteins are antigenically distinct proteins, only one vlp or vsp gene is transcriptionally active at any one time. Switching between these genes is a mechanism of host immune response evasion.</text>
</comment>
<dbReference type="EMBL" id="CP005692">
    <property type="protein sequence ID" value="AHH14668.1"/>
    <property type="molecule type" value="Genomic_DNA"/>
</dbReference>
<dbReference type="HOGENOM" id="CLU_209591_0_0_12"/>
<evidence type="ECO:0000256" key="6">
    <source>
        <dbReference type="ARBA" id="ARBA00023237"/>
    </source>
</evidence>
<evidence type="ECO:0000256" key="2">
    <source>
        <dbReference type="ARBA" id="ARBA00004459"/>
    </source>
</evidence>
<geneLocation type="plasmid" evidence="9">
    <name>unnamed</name>
</geneLocation>
<keyword evidence="5 8" id="KW-0564">Palmitate</keyword>
<accession>W5T6S4</accession>
<dbReference type="InterPro" id="IPR000680">
    <property type="entry name" value="Borrelia_lipo"/>
</dbReference>
<evidence type="ECO:0000256" key="7">
    <source>
        <dbReference type="ARBA" id="ARBA00023288"/>
    </source>
</evidence>
<evidence type="ECO:0000313" key="9">
    <source>
        <dbReference type="EMBL" id="AHH14668.1"/>
    </source>
</evidence>
<comment type="subcellular location">
    <subcellularLocation>
        <location evidence="2 8">Cell outer membrane</location>
        <topology evidence="2 8">Lipid-anchor</topology>
    </subcellularLocation>
</comment>
<dbReference type="AlphaFoldDB" id="W5T6S4"/>
<keyword evidence="6 8" id="KW-0998">Cell outer membrane</keyword>
<keyword evidence="7 8" id="KW-0449">Lipoprotein</keyword>
<evidence type="ECO:0000256" key="8">
    <source>
        <dbReference type="RuleBase" id="RU363105"/>
    </source>
</evidence>
<evidence type="ECO:0000256" key="1">
    <source>
        <dbReference type="ARBA" id="ARBA00003932"/>
    </source>
</evidence>
<evidence type="ECO:0000256" key="5">
    <source>
        <dbReference type="ARBA" id="ARBA00023139"/>
    </source>
</evidence>